<proteinExistence type="predicted"/>
<protein>
    <recommendedName>
        <fullName evidence="3">DUF4177 domain-containing protein</fullName>
    </recommendedName>
</protein>
<dbReference type="KEGG" id="ppm:PPSC2_26245"/>
<dbReference type="HOGENOM" id="CLU_1873392_0_0_9"/>
<keyword evidence="1" id="KW-0614">Plasmid</keyword>
<gene>
    <name evidence="1" type="ORF">PPSC2_26245</name>
</gene>
<reference evidence="1 2" key="1">
    <citation type="journal article" date="2011" name="J. Bacteriol.">
        <title>Complete genome sequence of Paenibacillus polymyxa SC2, a strain of plant growth-promoting Rhizobacterium with broad-spectrum antimicrobial activity.</title>
        <authorList>
            <person name="Ma M."/>
            <person name="Wang C."/>
            <person name="Ding Y."/>
            <person name="Li L."/>
            <person name="Shen D."/>
            <person name="Jiang X."/>
            <person name="Guan D."/>
            <person name="Cao F."/>
            <person name="Chen H."/>
            <person name="Feng R."/>
            <person name="Wang X."/>
            <person name="Ge Y."/>
            <person name="Yao L."/>
            <person name="Bing X."/>
            <person name="Yang X."/>
            <person name="Li J."/>
            <person name="Du B."/>
        </authorList>
    </citation>
    <scope>NUCLEOTIDE SEQUENCE [LARGE SCALE GENOMIC DNA]</scope>
    <source>
        <strain evidence="1 2">SC2</strain>
        <plasmid evidence="2">pSC2</plasmid>
    </source>
</reference>
<evidence type="ECO:0008006" key="3">
    <source>
        <dbReference type="Google" id="ProtNLM"/>
    </source>
</evidence>
<organism evidence="1 2">
    <name type="scientific">Paenibacillus polymyxa (strain SC2)</name>
    <name type="common">Bacillus polymyxa</name>
    <dbReference type="NCBI Taxonomy" id="886882"/>
    <lineage>
        <taxon>Bacteria</taxon>
        <taxon>Bacillati</taxon>
        <taxon>Bacillota</taxon>
        <taxon>Bacilli</taxon>
        <taxon>Bacillales</taxon>
        <taxon>Paenibacillaceae</taxon>
        <taxon>Paenibacillus</taxon>
    </lineage>
</organism>
<evidence type="ECO:0000313" key="1">
    <source>
        <dbReference type="EMBL" id="AKA44346.1"/>
    </source>
</evidence>
<dbReference type="Proteomes" id="UP000006868">
    <property type="component" value="Plasmid pSC2"/>
</dbReference>
<dbReference type="EMBL" id="CP002214">
    <property type="protein sequence ID" value="AKA44346.1"/>
    <property type="molecule type" value="Genomic_DNA"/>
</dbReference>
<dbReference type="PATRIC" id="fig|886882.15.peg.5526"/>
<evidence type="ECO:0000313" key="2">
    <source>
        <dbReference type="Proteomes" id="UP000006868"/>
    </source>
</evidence>
<name>A0A0D5ZCR0_PAEPS</name>
<geneLocation type="plasmid" evidence="1 2">
    <name>pSC2</name>
</geneLocation>
<accession>A0A0D5ZCR0</accession>
<dbReference type="AlphaFoldDB" id="A0A0D5ZCR0"/>
<sequence>MRMKKFEYKKVSFWDLTDGYHSQLDVKHLNQLGQDGWELITAVNGEYIFKRQITVVKGYEFKLYYGGELVKTIQYNGGMLSALKTARRILNRRKYTCVGIYKDGKRIKEYKLAGDQLLCSPYPPYKGAIHDESENY</sequence>
<dbReference type="RefSeq" id="WP_043886215.1">
    <property type="nucleotide sequence ID" value="NC_014628.2"/>
</dbReference>